<dbReference type="Proteomes" id="UP000291142">
    <property type="component" value="Unassembled WGS sequence"/>
</dbReference>
<organism evidence="1 2">
    <name type="scientific">Hyunsoonleella flava</name>
    <dbReference type="NCBI Taxonomy" id="2527939"/>
    <lineage>
        <taxon>Bacteria</taxon>
        <taxon>Pseudomonadati</taxon>
        <taxon>Bacteroidota</taxon>
        <taxon>Flavobacteriia</taxon>
        <taxon>Flavobacteriales</taxon>
        <taxon>Flavobacteriaceae</taxon>
    </lineage>
</organism>
<proteinExistence type="predicted"/>
<accession>A0A4Q9FCM0</accession>
<evidence type="ECO:0000313" key="2">
    <source>
        <dbReference type="Proteomes" id="UP000291142"/>
    </source>
</evidence>
<name>A0A4Q9FCM0_9FLAO</name>
<dbReference type="OrthoDB" id="163809at2"/>
<comment type="caution">
    <text evidence="1">The sequence shown here is derived from an EMBL/GenBank/DDBJ whole genome shotgun (WGS) entry which is preliminary data.</text>
</comment>
<sequence>MSIIFFVCSCNDDDRIDNDLIINYNGCVNLSDTKFTICLDSIQDSRCPTGLVCVWEGDAATYFSLDNGQNIKSITLHTNTIFQQDTLIDGLRIKLLDVSPYPDKNVEPDISKYKARIEVIRE</sequence>
<evidence type="ECO:0000313" key="1">
    <source>
        <dbReference type="EMBL" id="TBN03325.1"/>
    </source>
</evidence>
<dbReference type="AlphaFoldDB" id="A0A4Q9FCM0"/>
<keyword evidence="2" id="KW-1185">Reference proteome</keyword>
<protein>
    <submittedName>
        <fullName evidence="1">Uncharacterized protein</fullName>
    </submittedName>
</protein>
<dbReference type="EMBL" id="SIRT01000007">
    <property type="protein sequence ID" value="TBN03325.1"/>
    <property type="molecule type" value="Genomic_DNA"/>
</dbReference>
<gene>
    <name evidence="1" type="ORF">EYD45_09970</name>
</gene>
<reference evidence="1 2" key="1">
    <citation type="submission" date="2019-02" db="EMBL/GenBank/DDBJ databases">
        <title>Hyunsoonleella sp., isolated from marine sediment.</title>
        <authorList>
            <person name="Liu B.-T."/>
        </authorList>
    </citation>
    <scope>NUCLEOTIDE SEQUENCE [LARGE SCALE GENOMIC DNA]</scope>
    <source>
        <strain evidence="1 2">T58</strain>
    </source>
</reference>
<dbReference type="RefSeq" id="WP_130964397.1">
    <property type="nucleotide sequence ID" value="NZ_SIRT01000007.1"/>
</dbReference>